<dbReference type="PRINTS" id="PR00409">
    <property type="entry name" value="PHDIOXRDTASE"/>
</dbReference>
<dbReference type="Gene3D" id="3.40.50.80">
    <property type="entry name" value="Nucleotide-binding domain of ferredoxin-NADP reductase (FNR) module"/>
    <property type="match status" value="1"/>
</dbReference>
<keyword evidence="7" id="KW-0411">Iron-sulfur</keyword>
<accession>A0ABS9TRT1</accession>
<proteinExistence type="predicted"/>
<dbReference type="InterPro" id="IPR017927">
    <property type="entry name" value="FAD-bd_FR_type"/>
</dbReference>
<dbReference type="InterPro" id="IPR001433">
    <property type="entry name" value="OxRdtase_FAD/NAD-bd"/>
</dbReference>
<dbReference type="Gene3D" id="2.40.30.10">
    <property type="entry name" value="Translation factors"/>
    <property type="match status" value="1"/>
</dbReference>
<dbReference type="InterPro" id="IPR017938">
    <property type="entry name" value="Riboflavin_synthase-like_b-brl"/>
</dbReference>
<dbReference type="InterPro" id="IPR012675">
    <property type="entry name" value="Beta-grasp_dom_sf"/>
</dbReference>
<evidence type="ECO:0000256" key="7">
    <source>
        <dbReference type="ARBA" id="ARBA00023014"/>
    </source>
</evidence>
<comment type="caution">
    <text evidence="10">The sequence shown here is derived from an EMBL/GenBank/DDBJ whole genome shotgun (WGS) entry which is preliminary data.</text>
</comment>
<protein>
    <submittedName>
        <fullName evidence="10">PDR/VanB family oxidoreductase</fullName>
    </submittedName>
</protein>
<evidence type="ECO:0000313" key="11">
    <source>
        <dbReference type="Proteomes" id="UP001299970"/>
    </source>
</evidence>
<name>A0ABS9TRT1_9PSEU</name>
<reference evidence="10 11" key="1">
    <citation type="submission" date="2022-03" db="EMBL/GenBank/DDBJ databases">
        <title>Pseudonocardia alaer sp. nov., a novel actinomycete isolated from reed forest soil.</title>
        <authorList>
            <person name="Wang L."/>
        </authorList>
    </citation>
    <scope>NUCLEOTIDE SEQUENCE [LARGE SCALE GENOMIC DNA]</scope>
    <source>
        <strain evidence="10 11">Y-16303</strain>
    </source>
</reference>
<dbReference type="InterPro" id="IPR050415">
    <property type="entry name" value="MRET"/>
</dbReference>
<evidence type="ECO:0000256" key="2">
    <source>
        <dbReference type="ARBA" id="ARBA00022630"/>
    </source>
</evidence>
<keyword evidence="5" id="KW-0560">Oxidoreductase</keyword>
<dbReference type="Gene3D" id="3.10.20.30">
    <property type="match status" value="1"/>
</dbReference>
<comment type="cofactor">
    <cofactor evidence="1">
        <name>FAD</name>
        <dbReference type="ChEBI" id="CHEBI:57692"/>
    </cofactor>
</comment>
<keyword evidence="2" id="KW-0285">Flavoprotein</keyword>
<dbReference type="InterPro" id="IPR001041">
    <property type="entry name" value="2Fe-2S_ferredoxin-type"/>
</dbReference>
<keyword evidence="4" id="KW-0479">Metal-binding</keyword>
<evidence type="ECO:0000259" key="8">
    <source>
        <dbReference type="PROSITE" id="PS51085"/>
    </source>
</evidence>
<dbReference type="CDD" id="cd00207">
    <property type="entry name" value="fer2"/>
    <property type="match status" value="1"/>
</dbReference>
<dbReference type="Proteomes" id="UP001299970">
    <property type="component" value="Unassembled WGS sequence"/>
</dbReference>
<dbReference type="CDD" id="cd06185">
    <property type="entry name" value="PDR_like"/>
    <property type="match status" value="1"/>
</dbReference>
<feature type="domain" description="2Fe-2S ferredoxin-type" evidence="8">
    <location>
        <begin position="246"/>
        <end position="331"/>
    </location>
</feature>
<evidence type="ECO:0000256" key="5">
    <source>
        <dbReference type="ARBA" id="ARBA00023002"/>
    </source>
</evidence>
<dbReference type="SUPFAM" id="SSF63380">
    <property type="entry name" value="Riboflavin synthase domain-like"/>
    <property type="match status" value="1"/>
</dbReference>
<evidence type="ECO:0000256" key="6">
    <source>
        <dbReference type="ARBA" id="ARBA00023004"/>
    </source>
</evidence>
<dbReference type="PANTHER" id="PTHR47354">
    <property type="entry name" value="NADH OXIDOREDUCTASE HCR"/>
    <property type="match status" value="1"/>
</dbReference>
<dbReference type="InterPro" id="IPR006058">
    <property type="entry name" value="2Fe2S_fd_BS"/>
</dbReference>
<evidence type="ECO:0000256" key="3">
    <source>
        <dbReference type="ARBA" id="ARBA00022714"/>
    </source>
</evidence>
<evidence type="ECO:0000256" key="4">
    <source>
        <dbReference type="ARBA" id="ARBA00022723"/>
    </source>
</evidence>
<dbReference type="Pfam" id="PF00175">
    <property type="entry name" value="NAD_binding_1"/>
    <property type="match status" value="1"/>
</dbReference>
<sequence length="331" mass="35245">MTTDVTLAPRTEGDAPEYELDAVVAGRHIAAEGVVVLTLREADGATLPPWEPGAHVDLLLPGPDATLVRQYSLCGDPADRDEWQLGVLREPAGRGGSARIHDALHPGSRVRVRGPRNNFPLLPSPKYLFVAGGIGITPLRTMVAAAQAAGAEWELVYGGRTRTSMAFLDELGGDPRVTVRPQDETGLLDLESLLGAPRPGTLVYCCGPEPLLAAVEERCASWPEGSLRVERFSPKPVDEPVLSGSFEVELARSGLALTIPPNRSILDVVEEAGVGVLSSCSEGTCGTCETAVLAGEPEHRDSVLTDEEQAVNDCMMICVSRSRCPRLVLDL</sequence>
<dbReference type="PROSITE" id="PS51384">
    <property type="entry name" value="FAD_FR"/>
    <property type="match status" value="1"/>
</dbReference>
<evidence type="ECO:0000256" key="1">
    <source>
        <dbReference type="ARBA" id="ARBA00001974"/>
    </source>
</evidence>
<dbReference type="EMBL" id="JAKXMK010000039">
    <property type="protein sequence ID" value="MCH6171068.1"/>
    <property type="molecule type" value="Genomic_DNA"/>
</dbReference>
<dbReference type="SUPFAM" id="SSF52343">
    <property type="entry name" value="Ferredoxin reductase-like, C-terminal NADP-linked domain"/>
    <property type="match status" value="1"/>
</dbReference>
<dbReference type="InterPro" id="IPR036010">
    <property type="entry name" value="2Fe-2S_ferredoxin-like_sf"/>
</dbReference>
<evidence type="ECO:0000313" key="10">
    <source>
        <dbReference type="EMBL" id="MCH6171068.1"/>
    </source>
</evidence>
<dbReference type="PANTHER" id="PTHR47354:SF1">
    <property type="entry name" value="CARNITINE MONOOXYGENASE REDUCTASE SUBUNIT"/>
    <property type="match status" value="1"/>
</dbReference>
<keyword evidence="11" id="KW-1185">Reference proteome</keyword>
<dbReference type="Pfam" id="PF00111">
    <property type="entry name" value="Fer2"/>
    <property type="match status" value="1"/>
</dbReference>
<dbReference type="InterPro" id="IPR039261">
    <property type="entry name" value="FNR_nucleotide-bd"/>
</dbReference>
<dbReference type="PROSITE" id="PS51085">
    <property type="entry name" value="2FE2S_FER_2"/>
    <property type="match status" value="1"/>
</dbReference>
<keyword evidence="3" id="KW-0001">2Fe-2S</keyword>
<feature type="domain" description="FAD-binding FR-type" evidence="9">
    <location>
        <begin position="16"/>
        <end position="122"/>
    </location>
</feature>
<dbReference type="PROSITE" id="PS00197">
    <property type="entry name" value="2FE2S_FER_1"/>
    <property type="match status" value="1"/>
</dbReference>
<evidence type="ECO:0000259" key="9">
    <source>
        <dbReference type="PROSITE" id="PS51384"/>
    </source>
</evidence>
<organism evidence="10 11">
    <name type="scientific">Pseudonocardia alaniniphila</name>
    <dbReference type="NCBI Taxonomy" id="75291"/>
    <lineage>
        <taxon>Bacteria</taxon>
        <taxon>Bacillati</taxon>
        <taxon>Actinomycetota</taxon>
        <taxon>Actinomycetes</taxon>
        <taxon>Pseudonocardiales</taxon>
        <taxon>Pseudonocardiaceae</taxon>
        <taxon>Pseudonocardia</taxon>
    </lineage>
</organism>
<dbReference type="SUPFAM" id="SSF54292">
    <property type="entry name" value="2Fe-2S ferredoxin-like"/>
    <property type="match status" value="1"/>
</dbReference>
<dbReference type="RefSeq" id="WP_241041873.1">
    <property type="nucleotide sequence ID" value="NZ_BAAAJF010000069.1"/>
</dbReference>
<keyword evidence="6" id="KW-0408">Iron</keyword>
<gene>
    <name evidence="10" type="ORF">MMF94_35650</name>
</gene>